<comment type="caution">
    <text evidence="2">The sequence shown here is derived from an EMBL/GenBank/DDBJ whole genome shotgun (WGS) entry which is preliminary data.</text>
</comment>
<protein>
    <submittedName>
        <fullName evidence="2">DNA invertase Pin-like site-specific DNA recombinase</fullName>
    </submittedName>
</protein>
<dbReference type="InterPro" id="IPR036162">
    <property type="entry name" value="Resolvase-like_N_sf"/>
</dbReference>
<evidence type="ECO:0000259" key="1">
    <source>
        <dbReference type="PROSITE" id="PS51737"/>
    </source>
</evidence>
<evidence type="ECO:0000313" key="3">
    <source>
        <dbReference type="Proteomes" id="UP000572907"/>
    </source>
</evidence>
<dbReference type="CDD" id="cd00338">
    <property type="entry name" value="Ser_Recombinase"/>
    <property type="match status" value="1"/>
</dbReference>
<sequence length="449" mass="49418">MSYARTSEDFRQRDGRGVRHQLRINERTAHDHGCLIVASYTDNGRSASKEGVTRPGFDRLVEDLARGHTSDGRAIAGVVCVADDRVYRRPEDLARFFAALTSRPGRVFVDPQGVRDPYSRQELMRAVRSLEAAMTETRARSRRVSDWHWARAMEGVPHSGPRPFGWNEDRITLHPVEAALVARAVSDRIGGKAVRAIAREWCDLGITGTRGSRPSAQTVTQIMTAPRVCGYRANKGELLLMPETGQPVLGQWEPIVTPEQWKAVCATFSPGNLYLHRGSGAPRLTRRITTPGRLASGFLRCGARLPDGTLCGGALCAQKGKSRRSPYVYSCRSCRRCSISGPLADEALERLLFREDPPCVPLSEAARRRWQAGTANLAEKRETIASVVTHCVVRPGVKGDPTWDHSRVEPVWRPAGAGVQGKGRRAEGRVPQPGVLCEAGWEYAEPTGS</sequence>
<dbReference type="InterPro" id="IPR050639">
    <property type="entry name" value="SSR_resolvase"/>
</dbReference>
<dbReference type="InterPro" id="IPR038109">
    <property type="entry name" value="DNA_bind_recomb_sf"/>
</dbReference>
<dbReference type="InterPro" id="IPR011109">
    <property type="entry name" value="DNA_bind_recombinase_dom"/>
</dbReference>
<keyword evidence="3" id="KW-1185">Reference proteome</keyword>
<dbReference type="SUPFAM" id="SSF53041">
    <property type="entry name" value="Resolvase-like"/>
    <property type="match status" value="1"/>
</dbReference>
<dbReference type="InterPro" id="IPR006119">
    <property type="entry name" value="Resolv_N"/>
</dbReference>
<dbReference type="PANTHER" id="PTHR30461">
    <property type="entry name" value="DNA-INVERTASE FROM LAMBDOID PROPHAGE"/>
    <property type="match status" value="1"/>
</dbReference>
<dbReference type="Proteomes" id="UP000572907">
    <property type="component" value="Unassembled WGS sequence"/>
</dbReference>
<dbReference type="AlphaFoldDB" id="A0A7W4ZP77"/>
<dbReference type="Pfam" id="PF07508">
    <property type="entry name" value="Recombinase"/>
    <property type="match status" value="1"/>
</dbReference>
<dbReference type="PROSITE" id="PS51737">
    <property type="entry name" value="RECOMBINASE_DNA_BIND"/>
    <property type="match status" value="1"/>
</dbReference>
<dbReference type="SMART" id="SM00857">
    <property type="entry name" value="Resolvase"/>
    <property type="match status" value="1"/>
</dbReference>
<dbReference type="GO" id="GO:0003677">
    <property type="term" value="F:DNA binding"/>
    <property type="evidence" value="ECO:0007669"/>
    <property type="project" value="InterPro"/>
</dbReference>
<name>A0A7W4ZP77_9ACTN</name>
<feature type="domain" description="Recombinase" evidence="1">
    <location>
        <begin position="163"/>
        <end position="274"/>
    </location>
</feature>
<dbReference type="EMBL" id="JACHXE010000002">
    <property type="protein sequence ID" value="MBB3076105.1"/>
    <property type="molecule type" value="Genomic_DNA"/>
</dbReference>
<proteinExistence type="predicted"/>
<dbReference type="Gene3D" id="3.90.1750.20">
    <property type="entry name" value="Putative Large Serine Recombinase, Chain B, Domain 2"/>
    <property type="match status" value="1"/>
</dbReference>
<accession>A0A7W4ZP77</accession>
<evidence type="ECO:0000313" key="2">
    <source>
        <dbReference type="EMBL" id="MBB3076105.1"/>
    </source>
</evidence>
<gene>
    <name evidence="2" type="ORF">FHS41_002582</name>
</gene>
<organism evidence="2 3">
    <name type="scientific">Streptomyces violarus</name>
    <dbReference type="NCBI Taxonomy" id="67380"/>
    <lineage>
        <taxon>Bacteria</taxon>
        <taxon>Bacillati</taxon>
        <taxon>Actinomycetota</taxon>
        <taxon>Actinomycetes</taxon>
        <taxon>Kitasatosporales</taxon>
        <taxon>Streptomycetaceae</taxon>
        <taxon>Streptomyces</taxon>
    </lineage>
</organism>
<dbReference type="Pfam" id="PF00239">
    <property type="entry name" value="Resolvase"/>
    <property type="match status" value="1"/>
</dbReference>
<dbReference type="Gene3D" id="3.40.50.1390">
    <property type="entry name" value="Resolvase, N-terminal catalytic domain"/>
    <property type="match status" value="1"/>
</dbReference>
<dbReference type="GO" id="GO:0000150">
    <property type="term" value="F:DNA strand exchange activity"/>
    <property type="evidence" value="ECO:0007669"/>
    <property type="project" value="InterPro"/>
</dbReference>
<dbReference type="PANTHER" id="PTHR30461:SF23">
    <property type="entry name" value="DNA RECOMBINASE-RELATED"/>
    <property type="match status" value="1"/>
</dbReference>
<reference evidence="2 3" key="1">
    <citation type="submission" date="2020-08" db="EMBL/GenBank/DDBJ databases">
        <title>Genomic Encyclopedia of Type Strains, Phase III (KMG-III): the genomes of soil and plant-associated and newly described type strains.</title>
        <authorList>
            <person name="Whitman W."/>
        </authorList>
    </citation>
    <scope>NUCLEOTIDE SEQUENCE [LARGE SCALE GENOMIC DNA]</scope>
    <source>
        <strain evidence="2 3">CECT 3237</strain>
    </source>
</reference>